<dbReference type="InterPro" id="IPR009447">
    <property type="entry name" value="PIGW/GWT1"/>
</dbReference>
<feature type="region of interest" description="Disordered" evidence="9">
    <location>
        <begin position="116"/>
        <end position="226"/>
    </location>
</feature>
<dbReference type="PANTHER" id="PTHR20661:SF0">
    <property type="entry name" value="PHOSPHATIDYLINOSITOL-GLYCAN BIOSYNTHESIS CLASS W PROTEIN"/>
    <property type="match status" value="1"/>
</dbReference>
<evidence type="ECO:0000313" key="12">
    <source>
        <dbReference type="Proteomes" id="UP001176521"/>
    </source>
</evidence>
<feature type="compositionally biased region" description="Low complexity" evidence="9">
    <location>
        <begin position="116"/>
        <end position="127"/>
    </location>
</feature>
<feature type="transmembrane region" description="Helical" evidence="10">
    <location>
        <begin position="942"/>
        <end position="962"/>
    </location>
</feature>
<feature type="compositionally biased region" description="Basic residues" evidence="9">
    <location>
        <begin position="192"/>
        <end position="203"/>
    </location>
</feature>
<dbReference type="EMBL" id="JAPDMQ010000060">
    <property type="protein sequence ID" value="KAK0537422.1"/>
    <property type="molecule type" value="Genomic_DNA"/>
</dbReference>
<evidence type="ECO:0000256" key="8">
    <source>
        <dbReference type="ARBA" id="ARBA00023136"/>
    </source>
</evidence>
<gene>
    <name evidence="11" type="primary">GWT1</name>
    <name evidence="11" type="ORF">OC842_001634</name>
</gene>
<feature type="region of interest" description="Disordered" evidence="9">
    <location>
        <begin position="617"/>
        <end position="640"/>
    </location>
</feature>
<evidence type="ECO:0000256" key="6">
    <source>
        <dbReference type="ARBA" id="ARBA00022692"/>
    </source>
</evidence>
<evidence type="ECO:0000256" key="10">
    <source>
        <dbReference type="SAM" id="Phobius"/>
    </source>
</evidence>
<dbReference type="PANTHER" id="PTHR20661">
    <property type="entry name" value="PHOSPHATIDYLINOSITOL-GLYCAN BIOSYNTHESIS CLASS W PROTEIN"/>
    <property type="match status" value="1"/>
</dbReference>
<proteinExistence type="inferred from homology"/>
<feature type="transmembrane region" description="Helical" evidence="10">
    <location>
        <begin position="593"/>
        <end position="614"/>
    </location>
</feature>
<comment type="similarity">
    <text evidence="3">Belongs to the PIGW family.</text>
</comment>
<dbReference type="Proteomes" id="UP001176521">
    <property type="component" value="Unassembled WGS sequence"/>
</dbReference>
<keyword evidence="6 10" id="KW-0812">Transmembrane</keyword>
<feature type="compositionally biased region" description="Basic and acidic residues" evidence="9">
    <location>
        <begin position="384"/>
        <end position="394"/>
    </location>
</feature>
<comment type="pathway">
    <text evidence="2">Glycolipid biosynthesis; glycosylphosphatidylinositol-anchor biosynthesis.</text>
</comment>
<dbReference type="Pfam" id="PF06423">
    <property type="entry name" value="GWT1"/>
    <property type="match status" value="3"/>
</dbReference>
<feature type="compositionally biased region" description="Polar residues" evidence="9">
    <location>
        <begin position="136"/>
        <end position="147"/>
    </location>
</feature>
<feature type="transmembrane region" description="Helical" evidence="10">
    <location>
        <begin position="910"/>
        <end position="930"/>
    </location>
</feature>
<feature type="transmembrane region" description="Helical" evidence="10">
    <location>
        <begin position="643"/>
        <end position="664"/>
    </location>
</feature>
<feature type="compositionally biased region" description="Low complexity" evidence="9">
    <location>
        <begin position="257"/>
        <end position="269"/>
    </location>
</feature>
<feature type="compositionally biased region" description="Polar residues" evidence="9">
    <location>
        <begin position="349"/>
        <end position="367"/>
    </location>
</feature>
<comment type="caution">
    <text evidence="11">The sequence shown here is derived from an EMBL/GenBank/DDBJ whole genome shotgun (WGS) entry which is preliminary data.</text>
</comment>
<feature type="compositionally biased region" description="Low complexity" evidence="9">
    <location>
        <begin position="204"/>
        <end position="226"/>
    </location>
</feature>
<evidence type="ECO:0000313" key="11">
    <source>
        <dbReference type="EMBL" id="KAK0537422.1"/>
    </source>
</evidence>
<dbReference type="GO" id="GO:0072659">
    <property type="term" value="P:protein localization to plasma membrane"/>
    <property type="evidence" value="ECO:0007669"/>
    <property type="project" value="TreeGrafter"/>
</dbReference>
<evidence type="ECO:0000256" key="2">
    <source>
        <dbReference type="ARBA" id="ARBA00004687"/>
    </source>
</evidence>
<reference evidence="11" key="1">
    <citation type="journal article" date="2023" name="PhytoFront">
        <title>Draft Genome Resources of Seven Strains of Tilletia horrida, Causal Agent of Kernel Smut of Rice.</title>
        <authorList>
            <person name="Khanal S."/>
            <person name="Antony Babu S."/>
            <person name="Zhou X.G."/>
        </authorList>
    </citation>
    <scope>NUCLEOTIDE SEQUENCE</scope>
    <source>
        <strain evidence="11">TX3</strain>
    </source>
</reference>
<feature type="compositionally biased region" description="Low complexity" evidence="9">
    <location>
        <begin position="813"/>
        <end position="825"/>
    </location>
</feature>
<comment type="subcellular location">
    <subcellularLocation>
        <location evidence="1">Membrane</location>
        <topology evidence="1">Multi-pass membrane protein</topology>
    </subcellularLocation>
</comment>
<dbReference type="GO" id="GO:0032216">
    <property type="term" value="F:glucosaminyl-phosphatidylinositol O-acyltransferase activity"/>
    <property type="evidence" value="ECO:0007669"/>
    <property type="project" value="TreeGrafter"/>
</dbReference>
<feature type="transmembrane region" description="Helical" evidence="10">
    <location>
        <begin position="699"/>
        <end position="720"/>
    </location>
</feature>
<feature type="region of interest" description="Disordered" evidence="9">
    <location>
        <begin position="253"/>
        <end position="446"/>
    </location>
</feature>
<name>A0AAN6GF80_9BASI</name>
<dbReference type="AlphaFoldDB" id="A0AAN6GF80"/>
<feature type="compositionally biased region" description="Basic and acidic residues" evidence="9">
    <location>
        <begin position="790"/>
        <end position="802"/>
    </location>
</feature>
<feature type="compositionally biased region" description="Low complexity" evidence="9">
    <location>
        <begin position="618"/>
        <end position="633"/>
    </location>
</feature>
<feature type="transmembrane region" description="Helical" evidence="10">
    <location>
        <begin position="499"/>
        <end position="520"/>
    </location>
</feature>
<dbReference type="GO" id="GO:0006506">
    <property type="term" value="P:GPI anchor biosynthetic process"/>
    <property type="evidence" value="ECO:0007669"/>
    <property type="project" value="UniProtKB-KW"/>
</dbReference>
<sequence length="1101" mass="117675">MGDDGDYRTAKEGFVSGLSGASVHAINAVSLTALTTYALWSVARTRIPHVAASPRAQLAICIAPLLLSTTALAHHPLALNALLYLAAAALAHRLPVHDRLAARKYSWKLFAASSTSSRHTHTGSSSGSKKKEDQQPFLQSPSIPSPTSDERRRDGDDEEEDNDDEQQDEDEDKLRGVSSTASVSGEESRRSLSLRHRRSRSRGSHSASRAFLSADDTTNTASSSSAVTSAFRLAREGIATSTVSQHALAAFQDMKQHQQQQQYQQQQQQEANASHLFTPIPPTPTTPIDAPSASASASPERWAQQRRSRGKRKHQRHWSKAYLDSDEDDLAADEAGSSPGAEGMDASQEVPQPNENTAEGSSSSSGQLRRIPSSGYRIGRPHAAGREPTLHEEFSVAVESAPRQQQESPNPTPSAAPPYLTPDELRRREQEREASTGAASAANKKKGAPSPLEFAVKIAMPIRPFLTIYRAHMMLMTIICILAVDFPIFPRAFAKCETWGTSLMDMGVGSFVFSLGLVSAGPELRRSVLRALQLRQPPNSTFSPSSPLTEPGLAAQLAQDLRRSLPVLVLGVVRVLLVKSTEYPEHVSEYGVHWNFFITLGLLPVLGTIVRAGLALTSSSSSSSPSSKSGSPQRGRKSGTSGYSLRMIGAALTLGLLTQLALWLTPLQAWAISNDALVRGSAGLLSANKEGLVSLPGYVVLYLLGLDLGAYVLPADPYLAHRLRAKRQLRSRRERLEAEIGSGSVAGHAGGIGVGAAAAAQNKIHSQNHSRTSSLGSIVYGPGPVLGDADGARHRTSEDRAPSSHGHGHSHHASTSSYGHGQSYGHGANASVSSIAGMAGASPLHVHVLRHRPNGSLSRLSTSSDGLSSIFLHPGGGVGPHPTSAGAGSGSTASANGREFRAPRSHSDKLAMVLFSFASMWWGLYFLLWLCGVQPSRRIANMMYVVWVSAYNTSFLLGYLLIHMCLLEPLERAGIERAAVAAAAAAAQQTEEAAQHSGQKEMAVGAGPGSNGIQVQQQQRQVVSFDAVLRKEGTTPLLLEILNRHSLAVFLVANILTGLINLSMKTMYAPDWAALLVLALYLVACFGSAVALETYQIRLRL</sequence>
<feature type="transmembrane region" description="Helical" evidence="10">
    <location>
        <begin position="20"/>
        <end position="40"/>
    </location>
</feature>
<feature type="compositionally biased region" description="Acidic residues" evidence="9">
    <location>
        <begin position="156"/>
        <end position="171"/>
    </location>
</feature>
<feature type="region of interest" description="Disordered" evidence="9">
    <location>
        <begin position="786"/>
        <end position="825"/>
    </location>
</feature>
<evidence type="ECO:0000256" key="3">
    <source>
        <dbReference type="ARBA" id="ARBA00007559"/>
    </source>
</evidence>
<feature type="transmembrane region" description="Helical" evidence="10">
    <location>
        <begin position="1072"/>
        <end position="1092"/>
    </location>
</feature>
<keyword evidence="8 10" id="KW-0472">Membrane</keyword>
<feature type="transmembrane region" description="Helical" evidence="10">
    <location>
        <begin position="1041"/>
        <end position="1060"/>
    </location>
</feature>
<evidence type="ECO:0000256" key="4">
    <source>
        <dbReference type="ARBA" id="ARBA00014495"/>
    </source>
</evidence>
<organism evidence="11 12">
    <name type="scientific">Tilletia horrida</name>
    <dbReference type="NCBI Taxonomy" id="155126"/>
    <lineage>
        <taxon>Eukaryota</taxon>
        <taxon>Fungi</taxon>
        <taxon>Dikarya</taxon>
        <taxon>Basidiomycota</taxon>
        <taxon>Ustilaginomycotina</taxon>
        <taxon>Exobasidiomycetes</taxon>
        <taxon>Tilletiales</taxon>
        <taxon>Tilletiaceae</taxon>
        <taxon>Tilletia</taxon>
    </lineage>
</organism>
<feature type="compositionally biased region" description="Basic residues" evidence="9">
    <location>
        <begin position="304"/>
        <end position="319"/>
    </location>
</feature>
<evidence type="ECO:0000256" key="1">
    <source>
        <dbReference type="ARBA" id="ARBA00004141"/>
    </source>
</evidence>
<protein>
    <recommendedName>
        <fullName evidence="4">GPI-anchored wall transfer protein 1</fullName>
    </recommendedName>
</protein>
<evidence type="ECO:0000256" key="7">
    <source>
        <dbReference type="ARBA" id="ARBA00022989"/>
    </source>
</evidence>
<keyword evidence="7 10" id="KW-1133">Transmembrane helix</keyword>
<feature type="compositionally biased region" description="Pro residues" evidence="9">
    <location>
        <begin position="410"/>
        <end position="420"/>
    </location>
</feature>
<accession>A0AAN6GF80</accession>
<keyword evidence="5" id="KW-0337">GPI-anchor biosynthesis</keyword>
<keyword evidence="12" id="KW-1185">Reference proteome</keyword>
<dbReference type="GO" id="GO:0005783">
    <property type="term" value="C:endoplasmic reticulum"/>
    <property type="evidence" value="ECO:0007669"/>
    <property type="project" value="TreeGrafter"/>
</dbReference>
<feature type="transmembrane region" description="Helical" evidence="10">
    <location>
        <begin position="473"/>
        <end position="493"/>
    </location>
</feature>
<feature type="compositionally biased region" description="Low complexity" evidence="9">
    <location>
        <begin position="286"/>
        <end position="299"/>
    </location>
</feature>
<dbReference type="GO" id="GO:0016020">
    <property type="term" value="C:membrane"/>
    <property type="evidence" value="ECO:0007669"/>
    <property type="project" value="UniProtKB-SubCell"/>
</dbReference>
<evidence type="ECO:0000256" key="9">
    <source>
        <dbReference type="SAM" id="MobiDB-lite"/>
    </source>
</evidence>
<evidence type="ECO:0000256" key="5">
    <source>
        <dbReference type="ARBA" id="ARBA00022502"/>
    </source>
</evidence>
<feature type="compositionally biased region" description="Basic and acidic residues" evidence="9">
    <location>
        <begin position="423"/>
        <end position="434"/>
    </location>
</feature>